<dbReference type="AlphaFoldDB" id="A0AAD8MRB7"/>
<proteinExistence type="predicted"/>
<organism evidence="2 3">
    <name type="scientific">Heracleum sosnowskyi</name>
    <dbReference type="NCBI Taxonomy" id="360622"/>
    <lineage>
        <taxon>Eukaryota</taxon>
        <taxon>Viridiplantae</taxon>
        <taxon>Streptophyta</taxon>
        <taxon>Embryophyta</taxon>
        <taxon>Tracheophyta</taxon>
        <taxon>Spermatophyta</taxon>
        <taxon>Magnoliopsida</taxon>
        <taxon>eudicotyledons</taxon>
        <taxon>Gunneridae</taxon>
        <taxon>Pentapetalae</taxon>
        <taxon>asterids</taxon>
        <taxon>campanulids</taxon>
        <taxon>Apiales</taxon>
        <taxon>Apiaceae</taxon>
        <taxon>Apioideae</taxon>
        <taxon>apioid superclade</taxon>
        <taxon>Tordylieae</taxon>
        <taxon>Tordyliinae</taxon>
        <taxon>Heracleum</taxon>
    </lineage>
</organism>
<gene>
    <name evidence="2" type="ORF">POM88_014818</name>
</gene>
<protein>
    <submittedName>
        <fullName evidence="2">Uncharacterized protein</fullName>
    </submittedName>
</protein>
<keyword evidence="3" id="KW-1185">Reference proteome</keyword>
<accession>A0AAD8MRB7</accession>
<comment type="caution">
    <text evidence="2">The sequence shown here is derived from an EMBL/GenBank/DDBJ whole genome shotgun (WGS) entry which is preliminary data.</text>
</comment>
<evidence type="ECO:0000313" key="3">
    <source>
        <dbReference type="Proteomes" id="UP001237642"/>
    </source>
</evidence>
<evidence type="ECO:0000313" key="2">
    <source>
        <dbReference type="EMBL" id="KAK1386640.1"/>
    </source>
</evidence>
<name>A0AAD8MRB7_9APIA</name>
<sequence length="111" mass="13443">MAICVRSKFIGNVYFNYRNYTIHVDGVSYEVNTISPTVRDELDWEQELEFQFMLLDYVRYQEYLEAERIKAIEDREKIIRLAATMSKIFRKRREKEAKTNKKRKWDDSSSS</sequence>
<dbReference type="EMBL" id="JAUIZM010000004">
    <property type="protein sequence ID" value="KAK1386640.1"/>
    <property type="molecule type" value="Genomic_DNA"/>
</dbReference>
<reference evidence="2" key="1">
    <citation type="submission" date="2023-02" db="EMBL/GenBank/DDBJ databases">
        <title>Genome of toxic invasive species Heracleum sosnowskyi carries increased number of genes despite the absence of recent whole-genome duplications.</title>
        <authorList>
            <person name="Schelkunov M."/>
            <person name="Shtratnikova V."/>
            <person name="Makarenko M."/>
            <person name="Klepikova A."/>
            <person name="Omelchenko D."/>
            <person name="Novikova G."/>
            <person name="Obukhova E."/>
            <person name="Bogdanov V."/>
            <person name="Penin A."/>
            <person name="Logacheva M."/>
        </authorList>
    </citation>
    <scope>NUCLEOTIDE SEQUENCE</scope>
    <source>
        <strain evidence="2">Hsosn_3</strain>
        <tissue evidence="2">Leaf</tissue>
    </source>
</reference>
<feature type="compositionally biased region" description="Basic and acidic residues" evidence="1">
    <location>
        <begin position="94"/>
        <end position="111"/>
    </location>
</feature>
<evidence type="ECO:0000256" key="1">
    <source>
        <dbReference type="SAM" id="MobiDB-lite"/>
    </source>
</evidence>
<dbReference type="Proteomes" id="UP001237642">
    <property type="component" value="Unassembled WGS sequence"/>
</dbReference>
<feature type="region of interest" description="Disordered" evidence="1">
    <location>
        <begin position="92"/>
        <end position="111"/>
    </location>
</feature>
<reference evidence="2" key="2">
    <citation type="submission" date="2023-05" db="EMBL/GenBank/DDBJ databases">
        <authorList>
            <person name="Schelkunov M.I."/>
        </authorList>
    </citation>
    <scope>NUCLEOTIDE SEQUENCE</scope>
    <source>
        <strain evidence="2">Hsosn_3</strain>
        <tissue evidence="2">Leaf</tissue>
    </source>
</reference>